<reference evidence="1" key="2">
    <citation type="journal article" date="2021" name="PeerJ">
        <title>Extensive microbial diversity within the chicken gut microbiome revealed by metagenomics and culture.</title>
        <authorList>
            <person name="Gilroy R."/>
            <person name="Ravi A."/>
            <person name="Getino M."/>
            <person name="Pursley I."/>
            <person name="Horton D.L."/>
            <person name="Alikhan N.F."/>
            <person name="Baker D."/>
            <person name="Gharbi K."/>
            <person name="Hall N."/>
            <person name="Watson M."/>
            <person name="Adriaenssens E.M."/>
            <person name="Foster-Nyarko E."/>
            <person name="Jarju S."/>
            <person name="Secka A."/>
            <person name="Antonio M."/>
            <person name="Oren A."/>
            <person name="Chaudhuri R.R."/>
            <person name="La Ragione R."/>
            <person name="Hildebrand F."/>
            <person name="Pallen M.J."/>
        </authorList>
    </citation>
    <scope>NUCLEOTIDE SEQUENCE</scope>
    <source>
        <strain evidence="1">10406</strain>
    </source>
</reference>
<name>A0A9D1N904_9FIRM</name>
<evidence type="ECO:0000313" key="1">
    <source>
        <dbReference type="EMBL" id="HIU98708.1"/>
    </source>
</evidence>
<protein>
    <recommendedName>
        <fullName evidence="3">Dipicolinate synthase</fullName>
    </recommendedName>
</protein>
<dbReference type="AlphaFoldDB" id="A0A9D1N904"/>
<evidence type="ECO:0008006" key="3">
    <source>
        <dbReference type="Google" id="ProtNLM"/>
    </source>
</evidence>
<evidence type="ECO:0000313" key="2">
    <source>
        <dbReference type="Proteomes" id="UP000886857"/>
    </source>
</evidence>
<dbReference type="Proteomes" id="UP000886857">
    <property type="component" value="Unassembled WGS sequence"/>
</dbReference>
<dbReference type="InterPro" id="IPR036291">
    <property type="entry name" value="NAD(P)-bd_dom_sf"/>
</dbReference>
<organism evidence="1 2">
    <name type="scientific">Candidatus Limadaptatus stercoripullorum</name>
    <dbReference type="NCBI Taxonomy" id="2840846"/>
    <lineage>
        <taxon>Bacteria</taxon>
        <taxon>Bacillati</taxon>
        <taxon>Bacillota</taxon>
        <taxon>Clostridia</taxon>
        <taxon>Eubacteriales</taxon>
        <taxon>Candidatus Limadaptatus</taxon>
    </lineage>
</organism>
<reference evidence="1" key="1">
    <citation type="submission" date="2020-10" db="EMBL/GenBank/DDBJ databases">
        <authorList>
            <person name="Gilroy R."/>
        </authorList>
    </citation>
    <scope>NUCLEOTIDE SEQUENCE</scope>
    <source>
        <strain evidence="1">10406</strain>
    </source>
</reference>
<gene>
    <name evidence="1" type="ORF">IAC73_02560</name>
</gene>
<accession>A0A9D1N904</accession>
<proteinExistence type="predicted"/>
<dbReference type="EMBL" id="DVOE01000036">
    <property type="protein sequence ID" value="HIU98708.1"/>
    <property type="molecule type" value="Genomic_DNA"/>
</dbReference>
<dbReference type="Gene3D" id="3.40.50.720">
    <property type="entry name" value="NAD(P)-binding Rossmann-like Domain"/>
    <property type="match status" value="1"/>
</dbReference>
<sequence length="243" mass="26319">METALNCYTVYQTDERMFFLKKILDGKRAPRATHIFAPNLTLSARELQNVRPGEVLVCGALDESGRRYTEENSVTVRCLSEDEDFLAYNAALTAEGALGVLIEHSLLSLEEMLVLVIGFGRTGAAVCRLLSLLGARVHVATTASPRPARAFAEEVFPPEEAELSRYDAVVNTVPKLLFPGEKSLALAEDAVYIDLASRPAVELSMLSALGLDAASYPALPAKCSPVSAARAMARFVTREAQND</sequence>
<comment type="caution">
    <text evidence="1">The sequence shown here is derived from an EMBL/GenBank/DDBJ whole genome shotgun (WGS) entry which is preliminary data.</text>
</comment>
<dbReference type="SUPFAM" id="SSF51735">
    <property type="entry name" value="NAD(P)-binding Rossmann-fold domains"/>
    <property type="match status" value="1"/>
</dbReference>